<organism evidence="1 2">
    <name type="scientific">Schistosoma mekongi</name>
    <name type="common">Parasitic worm</name>
    <dbReference type="NCBI Taxonomy" id="38744"/>
    <lineage>
        <taxon>Eukaryota</taxon>
        <taxon>Metazoa</taxon>
        <taxon>Spiralia</taxon>
        <taxon>Lophotrochozoa</taxon>
        <taxon>Platyhelminthes</taxon>
        <taxon>Trematoda</taxon>
        <taxon>Digenea</taxon>
        <taxon>Strigeidida</taxon>
        <taxon>Schistosomatoidea</taxon>
        <taxon>Schistosomatidae</taxon>
        <taxon>Schistosoma</taxon>
    </lineage>
</organism>
<evidence type="ECO:0000313" key="2">
    <source>
        <dbReference type="Proteomes" id="UP001292079"/>
    </source>
</evidence>
<sequence length="139" mass="16728">MIDLMGFYPSPVSLANSYENGLKLPSVLNIIDLREFVILPSRQNPVSIKLKNDIKIRRRKMKKHQKKRLRMRHAVLFRKLQMMREKKEENKLQQLFEFWRIRSEAWDPADKIQSRLHLARRFGYYVDILNTKGSPFSKK</sequence>
<dbReference type="Proteomes" id="UP001292079">
    <property type="component" value="Unassembled WGS sequence"/>
</dbReference>
<reference evidence="1" key="2">
    <citation type="journal article" date="2023" name="Infect Dis Poverty">
        <title>Chromosome-scale genome of the human blood fluke Schistosoma mekongi and its implications for public health.</title>
        <authorList>
            <person name="Zhou M."/>
            <person name="Xu L."/>
            <person name="Xu D."/>
            <person name="Chen W."/>
            <person name="Khan J."/>
            <person name="Hu Y."/>
            <person name="Huang H."/>
            <person name="Wei H."/>
            <person name="Zhang Y."/>
            <person name="Chusongsang P."/>
            <person name="Tanasarnprasert K."/>
            <person name="Hu X."/>
            <person name="Limpanont Y."/>
            <person name="Lv Z."/>
        </authorList>
    </citation>
    <scope>NUCLEOTIDE SEQUENCE</scope>
    <source>
        <strain evidence="1">LV_2022a</strain>
    </source>
</reference>
<name>A0AAE1ZDK9_SCHME</name>
<dbReference type="EMBL" id="JALJAT010000002">
    <property type="protein sequence ID" value="KAK4472326.1"/>
    <property type="molecule type" value="Genomic_DNA"/>
</dbReference>
<keyword evidence="2" id="KW-1185">Reference proteome</keyword>
<dbReference type="AlphaFoldDB" id="A0AAE1ZDK9"/>
<reference evidence="1" key="1">
    <citation type="submission" date="2022-04" db="EMBL/GenBank/DDBJ databases">
        <authorList>
            <person name="Xu L."/>
            <person name="Lv Z."/>
        </authorList>
    </citation>
    <scope>NUCLEOTIDE SEQUENCE</scope>
    <source>
        <strain evidence="1">LV_2022a</strain>
    </source>
</reference>
<evidence type="ECO:0000313" key="1">
    <source>
        <dbReference type="EMBL" id="KAK4472326.1"/>
    </source>
</evidence>
<proteinExistence type="predicted"/>
<accession>A0AAE1ZDK9</accession>
<comment type="caution">
    <text evidence="1">The sequence shown here is derived from an EMBL/GenBank/DDBJ whole genome shotgun (WGS) entry which is preliminary data.</text>
</comment>
<gene>
    <name evidence="1" type="ORF">MN116_003590</name>
</gene>
<evidence type="ECO:0008006" key="3">
    <source>
        <dbReference type="Google" id="ProtNLM"/>
    </source>
</evidence>
<protein>
    <recommendedName>
        <fullName evidence="3">Mitochondrial mRNA-processing protein COX24 C-terminal domain-containing protein</fullName>
    </recommendedName>
</protein>